<sequence>PDGKLNVLLWNTTHLLGMCLGAQLLADVCGGESFKGKQGFETG</sequence>
<dbReference type="Proteomes" id="UP000682733">
    <property type="component" value="Unassembled WGS sequence"/>
</dbReference>
<evidence type="ECO:0000313" key="1">
    <source>
        <dbReference type="EMBL" id="CAF1687630.1"/>
    </source>
</evidence>
<evidence type="ECO:0000313" key="2">
    <source>
        <dbReference type="EMBL" id="CAF3921065.1"/>
    </source>
</evidence>
<feature type="non-terminal residue" evidence="2">
    <location>
        <position position="43"/>
    </location>
</feature>
<dbReference type="EMBL" id="CAJOBA010023269">
    <property type="protein sequence ID" value="CAF3921065.1"/>
    <property type="molecule type" value="Genomic_DNA"/>
</dbReference>
<reference evidence="2" key="1">
    <citation type="submission" date="2021-02" db="EMBL/GenBank/DDBJ databases">
        <authorList>
            <person name="Nowell W R."/>
        </authorList>
    </citation>
    <scope>NUCLEOTIDE SEQUENCE</scope>
</reference>
<organism evidence="2 3">
    <name type="scientific">Didymodactylos carnosus</name>
    <dbReference type="NCBI Taxonomy" id="1234261"/>
    <lineage>
        <taxon>Eukaryota</taxon>
        <taxon>Metazoa</taxon>
        <taxon>Spiralia</taxon>
        <taxon>Gnathifera</taxon>
        <taxon>Rotifera</taxon>
        <taxon>Eurotatoria</taxon>
        <taxon>Bdelloidea</taxon>
        <taxon>Philodinida</taxon>
        <taxon>Philodinidae</taxon>
        <taxon>Didymodactylos</taxon>
    </lineage>
</organism>
<accession>A0A8S2LU79</accession>
<comment type="caution">
    <text evidence="2">The sequence shown here is derived from an EMBL/GenBank/DDBJ whole genome shotgun (WGS) entry which is preliminary data.</text>
</comment>
<dbReference type="AlphaFoldDB" id="A0A8S2LU79"/>
<feature type="non-terminal residue" evidence="2">
    <location>
        <position position="1"/>
    </location>
</feature>
<proteinExistence type="predicted"/>
<evidence type="ECO:0000313" key="3">
    <source>
        <dbReference type="Proteomes" id="UP000682733"/>
    </source>
</evidence>
<dbReference type="InterPro" id="IPR029062">
    <property type="entry name" value="Class_I_gatase-like"/>
</dbReference>
<dbReference type="Proteomes" id="UP000677228">
    <property type="component" value="Unassembled WGS sequence"/>
</dbReference>
<dbReference type="EMBL" id="CAJNOK010085163">
    <property type="protein sequence ID" value="CAF1687630.1"/>
    <property type="molecule type" value="Genomic_DNA"/>
</dbReference>
<gene>
    <name evidence="1" type="ORF">OVA965_LOCUS46257</name>
    <name evidence="2" type="ORF">TMI583_LOCUS21294</name>
</gene>
<protein>
    <submittedName>
        <fullName evidence="2">Uncharacterized protein</fullName>
    </submittedName>
</protein>
<name>A0A8S2LU79_9BILA</name>
<dbReference type="SUPFAM" id="SSF52317">
    <property type="entry name" value="Class I glutamine amidotransferase-like"/>
    <property type="match status" value="1"/>
</dbReference>
<dbReference type="Gene3D" id="3.40.50.880">
    <property type="match status" value="1"/>
</dbReference>